<gene>
    <name evidence="2" type="ORF">HanXRQr2_Chr14g0635381</name>
</gene>
<proteinExistence type="predicted"/>
<evidence type="ECO:0000313" key="2">
    <source>
        <dbReference type="EMBL" id="KAF5768348.1"/>
    </source>
</evidence>
<dbReference type="AlphaFoldDB" id="A0A9K3E7S7"/>
<dbReference type="Proteomes" id="UP000215914">
    <property type="component" value="Unassembled WGS sequence"/>
</dbReference>
<keyword evidence="3" id="KW-1185">Reference proteome</keyword>
<name>A0A9K3E7S7_HELAN</name>
<comment type="caution">
    <text evidence="2">The sequence shown here is derived from an EMBL/GenBank/DDBJ whole genome shotgun (WGS) entry which is preliminary data.</text>
</comment>
<sequence>MAWRPKRSSLPGPLPEDFEFDKGLYVAFIKEAGCVQKFPEHILVIGRISMIWPEPEYYPTLHWNGEVTGLKYALRLKSFDSTELEIRATRTPKGDPPYLSVVQENLYSIRENAVMTGQGGSNSAPLVQTANVAPVQTTLAVGGDKGKWTGSSGDKDSGSKVILYGSEHLSVEVEGVNADGDDAEVRPQVSFKRGRNTSSKPDPNPKGPKKTKLDLKSIILEDDANQVTEFSATGGLLENLSAHLHGGKTSRDQPFALPTSLKSFEGPTTKVIADTEMLDPLALKNIDLSPSGKPTTGVASNV</sequence>
<reference evidence="2" key="1">
    <citation type="journal article" date="2017" name="Nature">
        <title>The sunflower genome provides insights into oil metabolism, flowering and Asterid evolution.</title>
        <authorList>
            <person name="Badouin H."/>
            <person name="Gouzy J."/>
            <person name="Grassa C.J."/>
            <person name="Murat F."/>
            <person name="Staton S.E."/>
            <person name="Cottret L."/>
            <person name="Lelandais-Briere C."/>
            <person name="Owens G.L."/>
            <person name="Carrere S."/>
            <person name="Mayjonade B."/>
            <person name="Legrand L."/>
            <person name="Gill N."/>
            <person name="Kane N.C."/>
            <person name="Bowers J.E."/>
            <person name="Hubner S."/>
            <person name="Bellec A."/>
            <person name="Berard A."/>
            <person name="Berges H."/>
            <person name="Blanchet N."/>
            <person name="Boniface M.C."/>
            <person name="Brunel D."/>
            <person name="Catrice O."/>
            <person name="Chaidir N."/>
            <person name="Claudel C."/>
            <person name="Donnadieu C."/>
            <person name="Faraut T."/>
            <person name="Fievet G."/>
            <person name="Helmstetter N."/>
            <person name="King M."/>
            <person name="Knapp S.J."/>
            <person name="Lai Z."/>
            <person name="Le Paslier M.C."/>
            <person name="Lippi Y."/>
            <person name="Lorenzon L."/>
            <person name="Mandel J.R."/>
            <person name="Marage G."/>
            <person name="Marchand G."/>
            <person name="Marquand E."/>
            <person name="Bret-Mestries E."/>
            <person name="Morien E."/>
            <person name="Nambeesan S."/>
            <person name="Nguyen T."/>
            <person name="Pegot-Espagnet P."/>
            <person name="Pouilly N."/>
            <person name="Raftis F."/>
            <person name="Sallet E."/>
            <person name="Schiex T."/>
            <person name="Thomas J."/>
            <person name="Vandecasteele C."/>
            <person name="Vares D."/>
            <person name="Vear F."/>
            <person name="Vautrin S."/>
            <person name="Crespi M."/>
            <person name="Mangin B."/>
            <person name="Burke J.M."/>
            <person name="Salse J."/>
            <person name="Munos S."/>
            <person name="Vincourt P."/>
            <person name="Rieseberg L.H."/>
            <person name="Langlade N.B."/>
        </authorList>
    </citation>
    <scope>NUCLEOTIDE SEQUENCE</scope>
    <source>
        <tissue evidence="2">Leaves</tissue>
    </source>
</reference>
<evidence type="ECO:0000256" key="1">
    <source>
        <dbReference type="SAM" id="MobiDB-lite"/>
    </source>
</evidence>
<protein>
    <submittedName>
        <fullName evidence="2">Uncharacterized protein</fullName>
    </submittedName>
</protein>
<dbReference type="EMBL" id="MNCJ02000329">
    <property type="protein sequence ID" value="KAF5768348.1"/>
    <property type="molecule type" value="Genomic_DNA"/>
</dbReference>
<feature type="region of interest" description="Disordered" evidence="1">
    <location>
        <begin position="174"/>
        <end position="213"/>
    </location>
</feature>
<organism evidence="2 3">
    <name type="scientific">Helianthus annuus</name>
    <name type="common">Common sunflower</name>
    <dbReference type="NCBI Taxonomy" id="4232"/>
    <lineage>
        <taxon>Eukaryota</taxon>
        <taxon>Viridiplantae</taxon>
        <taxon>Streptophyta</taxon>
        <taxon>Embryophyta</taxon>
        <taxon>Tracheophyta</taxon>
        <taxon>Spermatophyta</taxon>
        <taxon>Magnoliopsida</taxon>
        <taxon>eudicotyledons</taxon>
        <taxon>Gunneridae</taxon>
        <taxon>Pentapetalae</taxon>
        <taxon>asterids</taxon>
        <taxon>campanulids</taxon>
        <taxon>Asterales</taxon>
        <taxon>Asteraceae</taxon>
        <taxon>Asteroideae</taxon>
        <taxon>Heliantheae alliance</taxon>
        <taxon>Heliantheae</taxon>
        <taxon>Helianthus</taxon>
    </lineage>
</organism>
<reference evidence="2" key="2">
    <citation type="submission" date="2020-06" db="EMBL/GenBank/DDBJ databases">
        <title>Helianthus annuus Genome sequencing and assembly Release 2.</title>
        <authorList>
            <person name="Gouzy J."/>
            <person name="Langlade N."/>
            <person name="Munos S."/>
        </authorList>
    </citation>
    <scope>NUCLEOTIDE SEQUENCE</scope>
    <source>
        <tissue evidence="2">Leaves</tissue>
    </source>
</reference>
<accession>A0A9K3E7S7</accession>
<evidence type="ECO:0000313" key="3">
    <source>
        <dbReference type="Proteomes" id="UP000215914"/>
    </source>
</evidence>
<dbReference type="Gramene" id="mRNA:HanXRQr2_Chr14g0635381">
    <property type="protein sequence ID" value="mRNA:HanXRQr2_Chr14g0635381"/>
    <property type="gene ID" value="HanXRQr2_Chr14g0635381"/>
</dbReference>